<keyword evidence="1" id="KW-1133">Transmembrane helix</keyword>
<organism evidence="2 3">
    <name type="scientific">Haloflavibacter putidus</name>
    <dbReference type="NCBI Taxonomy" id="2576776"/>
    <lineage>
        <taxon>Bacteria</taxon>
        <taxon>Pseudomonadati</taxon>
        <taxon>Bacteroidota</taxon>
        <taxon>Flavobacteriia</taxon>
        <taxon>Flavobacteriales</taxon>
        <taxon>Flavobacteriaceae</taxon>
        <taxon>Haloflavibacter</taxon>
    </lineage>
</organism>
<dbReference type="EMBL" id="VIAR01000005">
    <property type="protein sequence ID" value="TQD39073.1"/>
    <property type="molecule type" value="Genomic_DNA"/>
</dbReference>
<protein>
    <recommendedName>
        <fullName evidence="4">DUF4258 domain-containing protein</fullName>
    </recommendedName>
</protein>
<feature type="transmembrane region" description="Helical" evidence="1">
    <location>
        <begin position="7"/>
        <end position="27"/>
    </location>
</feature>
<reference evidence="2 3" key="1">
    <citation type="submission" date="2019-06" db="EMBL/GenBank/DDBJ databases">
        <title>Flavibacter putida gen. nov., sp. nov., a novel marine bacterium of the family Flavobacteriaceae isolated from coastal seawater.</title>
        <authorList>
            <person name="Feng X."/>
        </authorList>
    </citation>
    <scope>NUCLEOTIDE SEQUENCE [LARGE SCALE GENOMIC DNA]</scope>
    <source>
        <strain evidence="2 3">PLHSN227</strain>
    </source>
</reference>
<dbReference type="Proteomes" id="UP000317169">
    <property type="component" value="Unassembled WGS sequence"/>
</dbReference>
<accession>A0A507ZRC6</accession>
<evidence type="ECO:0000313" key="2">
    <source>
        <dbReference type="EMBL" id="TQD39073.1"/>
    </source>
</evidence>
<keyword evidence="1" id="KW-0812">Transmembrane</keyword>
<dbReference type="RefSeq" id="WP_141421521.1">
    <property type="nucleotide sequence ID" value="NZ_VIAR01000005.1"/>
</dbReference>
<evidence type="ECO:0000256" key="1">
    <source>
        <dbReference type="SAM" id="Phobius"/>
    </source>
</evidence>
<gene>
    <name evidence="2" type="ORF">FKR84_06665</name>
</gene>
<comment type="caution">
    <text evidence="2">The sequence shown here is derived from an EMBL/GenBank/DDBJ whole genome shotgun (WGS) entry which is preliminary data.</text>
</comment>
<proteinExistence type="predicted"/>
<evidence type="ECO:0000313" key="3">
    <source>
        <dbReference type="Proteomes" id="UP000317169"/>
    </source>
</evidence>
<keyword evidence="3" id="KW-1185">Reference proteome</keyword>
<keyword evidence="1" id="KW-0472">Membrane</keyword>
<evidence type="ECO:0008006" key="4">
    <source>
        <dbReference type="Google" id="ProtNLM"/>
    </source>
</evidence>
<name>A0A507ZRC6_9FLAO</name>
<dbReference type="OrthoDB" id="1466970at2"/>
<sequence>MKFIYRLAYYLGGFFLGIIILFFFLGGKKTSCAYGPNARVLKNIRTKPIEYSSNAALFFKKNQLDSTDVEIIFTDGDVDFSNSETNGIDTCNIFRIEHQLKNKKEIRIRVLNCDSLATIQKADFIKK</sequence>
<dbReference type="AlphaFoldDB" id="A0A507ZRC6"/>